<comment type="caution">
    <text evidence="1">The sequence shown here is derived from an EMBL/GenBank/DDBJ whole genome shotgun (WGS) entry which is preliminary data.</text>
</comment>
<proteinExistence type="predicted"/>
<evidence type="ECO:0000313" key="2">
    <source>
        <dbReference type="Proteomes" id="UP000265916"/>
    </source>
</evidence>
<gene>
    <name evidence="1" type="ORF">CKF58_01060</name>
</gene>
<evidence type="ECO:0008006" key="3">
    <source>
        <dbReference type="Google" id="ProtNLM"/>
    </source>
</evidence>
<dbReference type="EMBL" id="NRJG01000018">
    <property type="protein sequence ID" value="RIY40153.1"/>
    <property type="molecule type" value="Genomic_DNA"/>
</dbReference>
<dbReference type="Pfam" id="PF01501">
    <property type="entry name" value="Glyco_transf_8"/>
    <property type="match status" value="1"/>
</dbReference>
<dbReference type="OrthoDB" id="9807549at2"/>
<dbReference type="Proteomes" id="UP000265916">
    <property type="component" value="Unassembled WGS sequence"/>
</dbReference>
<dbReference type="AlphaFoldDB" id="A0A3A1YPE2"/>
<dbReference type="GO" id="GO:0016757">
    <property type="term" value="F:glycosyltransferase activity"/>
    <property type="evidence" value="ECO:0007669"/>
    <property type="project" value="InterPro"/>
</dbReference>
<dbReference type="InterPro" id="IPR002495">
    <property type="entry name" value="Glyco_trans_8"/>
</dbReference>
<protein>
    <recommendedName>
        <fullName evidence="3">Glycosyl transferase family 8</fullName>
    </recommendedName>
</protein>
<dbReference type="RefSeq" id="WP_119530139.1">
    <property type="nucleotide sequence ID" value="NZ_JBHSSP010000023.1"/>
</dbReference>
<sequence>MYPMQIAFTADINNFPLIVPQLKNLVAFNRQPMTVIVLHNIVPGTHQEAFTQITQAFAAYPQVKINFHYVSLELQKDAGLPVDTKTSALNLRLFLPIFGYTGRVLYLDLDICCFADFSELFDPQQVDMQGKSLGVCTDLNNHLEQFHKNKRFSQHPLEILRNAEFGKKNDYFNSGVLLIDLDCVVAKGKTQNSNLWLDLMPDYYNDYLPNVDQDYLNAVHLNDKVQLPVKYNYLMFCLEAQRYFFYHYKWDKVELAPSKLAQVQANLPVFIHFMGHKKAFKHPYKEFQDYYNFFANHSVEQIVSQPASFYQQLAHQFFTTFKYALCAVDYSIQDLGEDINYQNLERYQKTAPYATNLAVLNPFLVRKKNWYSFKTRLLNGGKKRQAWADKVYAAHQDFFASYAQAIESSQD</sequence>
<dbReference type="Gene3D" id="3.90.550.10">
    <property type="entry name" value="Spore Coat Polysaccharide Biosynthesis Protein SpsA, Chain A"/>
    <property type="match status" value="1"/>
</dbReference>
<organism evidence="1 2">
    <name type="scientific">Psittacicella hinzii</name>
    <dbReference type="NCBI Taxonomy" id="2028575"/>
    <lineage>
        <taxon>Bacteria</taxon>
        <taxon>Pseudomonadati</taxon>
        <taxon>Pseudomonadota</taxon>
        <taxon>Gammaproteobacteria</taxon>
        <taxon>Pasteurellales</taxon>
        <taxon>Psittacicellaceae</taxon>
        <taxon>Psittacicella</taxon>
    </lineage>
</organism>
<dbReference type="InterPro" id="IPR029044">
    <property type="entry name" value="Nucleotide-diphossugar_trans"/>
</dbReference>
<evidence type="ECO:0000313" key="1">
    <source>
        <dbReference type="EMBL" id="RIY40153.1"/>
    </source>
</evidence>
<reference evidence="1 2" key="1">
    <citation type="submission" date="2017-08" db="EMBL/GenBank/DDBJ databases">
        <title>Reclassification of Bisgaard taxon 37 and 44.</title>
        <authorList>
            <person name="Christensen H."/>
        </authorList>
    </citation>
    <scope>NUCLEOTIDE SEQUENCE [LARGE SCALE GENOMIC DNA]</scope>
    <source>
        <strain evidence="1 2">111</strain>
    </source>
</reference>
<name>A0A3A1YPE2_9GAMM</name>
<accession>A0A3A1YPE2</accession>
<keyword evidence="2" id="KW-1185">Reference proteome</keyword>
<dbReference type="SUPFAM" id="SSF53448">
    <property type="entry name" value="Nucleotide-diphospho-sugar transferases"/>
    <property type="match status" value="1"/>
</dbReference>